<evidence type="ECO:0000256" key="1">
    <source>
        <dbReference type="SAM" id="Phobius"/>
    </source>
</evidence>
<accession>A0A5Q0TFQ0</accession>
<evidence type="ECO:0000313" key="2">
    <source>
        <dbReference type="EMBL" id="QGA64986.1"/>
    </source>
</evidence>
<reference evidence="2 3" key="1">
    <citation type="submission" date="2019-10" db="EMBL/GenBank/DDBJ databases">
        <title>Vibrio sp. nov., isolated from Coralline algae surface.</title>
        <authorList>
            <person name="Geng Y."/>
            <person name="Zhang X."/>
        </authorList>
    </citation>
    <scope>NUCLEOTIDE SEQUENCE [LARGE SCALE GENOMIC DNA]</scope>
    <source>
        <strain evidence="2 3">SM1977</strain>
    </source>
</reference>
<keyword evidence="1" id="KW-0472">Membrane</keyword>
<dbReference type="InterPro" id="IPR008620">
    <property type="entry name" value="FixH"/>
</dbReference>
<dbReference type="RefSeq" id="WP_153447136.1">
    <property type="nucleotide sequence ID" value="NZ_CP045699.1"/>
</dbReference>
<organism evidence="2 3">
    <name type="scientific">Vibrio algicola</name>
    <dbReference type="NCBI Taxonomy" id="2662262"/>
    <lineage>
        <taxon>Bacteria</taxon>
        <taxon>Pseudomonadati</taxon>
        <taxon>Pseudomonadota</taxon>
        <taxon>Gammaproteobacteria</taxon>
        <taxon>Vibrionales</taxon>
        <taxon>Vibrionaceae</taxon>
        <taxon>Vibrio</taxon>
    </lineage>
</organism>
<keyword evidence="1" id="KW-1133">Transmembrane helix</keyword>
<keyword evidence="1" id="KW-0812">Transmembrane</keyword>
<dbReference type="EMBL" id="CP045699">
    <property type="protein sequence ID" value="QGA64986.1"/>
    <property type="molecule type" value="Genomic_DNA"/>
</dbReference>
<dbReference type="Proteomes" id="UP000348942">
    <property type="component" value="Chromosome 1"/>
</dbReference>
<dbReference type="AlphaFoldDB" id="A0A5Q0TFQ0"/>
<name>A0A5Q0TFQ0_9VIBR</name>
<proteinExistence type="predicted"/>
<gene>
    <name evidence="2" type="ORF">GFB47_05900</name>
</gene>
<protein>
    <recommendedName>
        <fullName evidence="4">CcoH-like protein</fullName>
    </recommendedName>
</protein>
<keyword evidence="3" id="KW-1185">Reference proteome</keyword>
<sequence length="159" mass="18181">MQTPWYKQFWPWFLLCLPMCAVIGSFVTLGIFTKNSVDLVSENYYKEGKGINVDLSKIHVAKAFKLEASVKSTATGVEFNFKKGNLDLYPALNVSFTHRTLPDRDFVRTITSDAKGHYRLNLTDPIQGPWFIKLEPYDKEWLIQGKVTFPSESPTVLLN</sequence>
<dbReference type="Pfam" id="PF05751">
    <property type="entry name" value="FixH"/>
    <property type="match status" value="1"/>
</dbReference>
<evidence type="ECO:0008006" key="4">
    <source>
        <dbReference type="Google" id="ProtNLM"/>
    </source>
</evidence>
<evidence type="ECO:0000313" key="3">
    <source>
        <dbReference type="Proteomes" id="UP000348942"/>
    </source>
</evidence>
<feature type="transmembrane region" description="Helical" evidence="1">
    <location>
        <begin position="12"/>
        <end position="32"/>
    </location>
</feature>